<evidence type="ECO:0000313" key="4">
    <source>
        <dbReference type="EMBL" id="CAJ1376499.1"/>
    </source>
</evidence>
<accession>A0AA36ML40</accession>
<proteinExistence type="predicted"/>
<sequence>MGGRLAAWALVTLATLGLVLPAVVIIVLQPKSTQKVTTFVNSTAPLDIYVVLDASGSVNDADWKESLLFAKDLTLQLNQSVPEFRAGLGWFATTYRNVFDVTSDLSAVARLPAGVSVKKGTTNTAAALCGNAFEATKLAEAGPKCRGGAYGKLKHAAEVSGGFEAVSGCEEQTSSSMIIMVTDGRPNTGEAHGSDLLPMLAAQFIKAETNTTILGILVGNPQQANREILYGLSSCCAPAAMALGEEGYPRCSEPVNESCAYMFQMKDYNALMRSVGIIEGTLKDELQCEGMEERIFTMADSRSLWFLLLLVPVLVHQLWQRCLLCVGKSSPDARCLTAPDQEMEMTAPAPTQPRPEPEAAPAAAQTAARTGKKWAPVRTAYIINGARMDVDYGVPRGSGPPSAPNAARRGESFESVNDYPETAMQAEPTEVGVGVVGTTLIVVSPEDLVPAARVFNCHICVPLLMTLLLLPLVIMKSGLLPD</sequence>
<feature type="chain" id="PRO_5041224083" description="VWFA domain-containing protein" evidence="2">
    <location>
        <begin position="22"/>
        <end position="482"/>
    </location>
</feature>
<reference evidence="4" key="1">
    <citation type="submission" date="2023-08" db="EMBL/GenBank/DDBJ databases">
        <authorList>
            <person name="Chen Y."/>
            <person name="Shah S."/>
            <person name="Dougan E. K."/>
            <person name="Thang M."/>
            <person name="Chan C."/>
        </authorList>
    </citation>
    <scope>NUCLEOTIDE SEQUENCE</scope>
</reference>
<feature type="compositionally biased region" description="Low complexity" evidence="1">
    <location>
        <begin position="359"/>
        <end position="368"/>
    </location>
</feature>
<protein>
    <recommendedName>
        <fullName evidence="3">VWFA domain-containing protein</fullName>
    </recommendedName>
</protein>
<dbReference type="PROSITE" id="PS50234">
    <property type="entry name" value="VWFA"/>
    <property type="match status" value="1"/>
</dbReference>
<name>A0AA36ML40_9DINO</name>
<dbReference type="InterPro" id="IPR002035">
    <property type="entry name" value="VWF_A"/>
</dbReference>
<gene>
    <name evidence="4" type="ORF">EVOR1521_LOCUS5549</name>
</gene>
<dbReference type="InterPro" id="IPR036465">
    <property type="entry name" value="vWFA_dom_sf"/>
</dbReference>
<feature type="domain" description="VWFA" evidence="3">
    <location>
        <begin position="47"/>
        <end position="286"/>
    </location>
</feature>
<organism evidence="4 5">
    <name type="scientific">Effrenium voratum</name>
    <dbReference type="NCBI Taxonomy" id="2562239"/>
    <lineage>
        <taxon>Eukaryota</taxon>
        <taxon>Sar</taxon>
        <taxon>Alveolata</taxon>
        <taxon>Dinophyceae</taxon>
        <taxon>Suessiales</taxon>
        <taxon>Symbiodiniaceae</taxon>
        <taxon>Effrenium</taxon>
    </lineage>
</organism>
<evidence type="ECO:0000259" key="3">
    <source>
        <dbReference type="PROSITE" id="PS50234"/>
    </source>
</evidence>
<dbReference type="Gene3D" id="3.40.50.410">
    <property type="entry name" value="von Willebrand factor, type A domain"/>
    <property type="match status" value="1"/>
</dbReference>
<dbReference type="Pfam" id="PF00092">
    <property type="entry name" value="VWA"/>
    <property type="match status" value="1"/>
</dbReference>
<dbReference type="Proteomes" id="UP001178507">
    <property type="component" value="Unassembled WGS sequence"/>
</dbReference>
<comment type="caution">
    <text evidence="4">The sequence shown here is derived from an EMBL/GenBank/DDBJ whole genome shotgun (WGS) entry which is preliminary data.</text>
</comment>
<dbReference type="AlphaFoldDB" id="A0AA36ML40"/>
<keyword evidence="2" id="KW-0732">Signal</keyword>
<feature type="signal peptide" evidence="2">
    <location>
        <begin position="1"/>
        <end position="21"/>
    </location>
</feature>
<dbReference type="SUPFAM" id="SSF53300">
    <property type="entry name" value="vWA-like"/>
    <property type="match status" value="1"/>
</dbReference>
<feature type="region of interest" description="Disordered" evidence="1">
    <location>
        <begin position="344"/>
        <end position="368"/>
    </location>
</feature>
<evidence type="ECO:0000256" key="1">
    <source>
        <dbReference type="SAM" id="MobiDB-lite"/>
    </source>
</evidence>
<dbReference type="EMBL" id="CAUJNA010000399">
    <property type="protein sequence ID" value="CAJ1376499.1"/>
    <property type="molecule type" value="Genomic_DNA"/>
</dbReference>
<evidence type="ECO:0000313" key="5">
    <source>
        <dbReference type="Proteomes" id="UP001178507"/>
    </source>
</evidence>
<keyword evidence="5" id="KW-1185">Reference proteome</keyword>
<evidence type="ECO:0000256" key="2">
    <source>
        <dbReference type="SAM" id="SignalP"/>
    </source>
</evidence>